<dbReference type="InterPro" id="IPR012864">
    <property type="entry name" value="PCO/ADO"/>
</dbReference>
<dbReference type="PANTHER" id="PTHR22966:SF29">
    <property type="entry name" value="PLANT CYSTEINE OXIDASE 3"/>
    <property type="match status" value="1"/>
</dbReference>
<evidence type="ECO:0000313" key="8">
    <source>
        <dbReference type="EMBL" id="KAJ0989655.1"/>
    </source>
</evidence>
<evidence type="ECO:0000256" key="2">
    <source>
        <dbReference type="ARBA" id="ARBA00006622"/>
    </source>
</evidence>
<dbReference type="EC" id="1.13.11.20" evidence="3"/>
<dbReference type="Proteomes" id="UP001085076">
    <property type="component" value="Miscellaneous, Linkage group lg01"/>
</dbReference>
<evidence type="ECO:0000313" key="9">
    <source>
        <dbReference type="Proteomes" id="UP001085076"/>
    </source>
</evidence>
<evidence type="ECO:0000256" key="6">
    <source>
        <dbReference type="ARBA" id="ARBA00023004"/>
    </source>
</evidence>
<comment type="cofactor">
    <cofactor evidence="1">
        <name>Fe(2+)</name>
        <dbReference type="ChEBI" id="CHEBI:29033"/>
    </cofactor>
</comment>
<evidence type="ECO:0000256" key="7">
    <source>
        <dbReference type="ARBA" id="ARBA00024284"/>
    </source>
</evidence>
<sequence length="110" mass="12153">MAKGSSVQALYELCRKTFTPSVPSPSPIAIRKLSALLDTISSEDVGLKEDNLEDDRGHGFFGSNLSKSSSRVARWAQPITYLHIYECESFTGKVSSEFLIARCALLLRIQ</sequence>
<proteinExistence type="inferred from homology"/>
<dbReference type="PANTHER" id="PTHR22966">
    <property type="entry name" value="2-AMINOETHANETHIOL DIOXYGENASE"/>
    <property type="match status" value="1"/>
</dbReference>
<dbReference type="AlphaFoldDB" id="A0A9D5HU71"/>
<keyword evidence="6" id="KW-0408">Iron</keyword>
<comment type="caution">
    <text evidence="8">The sequence shown here is derived from an EMBL/GenBank/DDBJ whole genome shotgun (WGS) entry which is preliminary data.</text>
</comment>
<evidence type="ECO:0000256" key="5">
    <source>
        <dbReference type="ARBA" id="ARBA00023002"/>
    </source>
</evidence>
<keyword evidence="5" id="KW-0560">Oxidoreductase</keyword>
<keyword evidence="4" id="KW-0479">Metal-binding</keyword>
<organism evidence="8 9">
    <name type="scientific">Dioscorea zingiberensis</name>
    <dbReference type="NCBI Taxonomy" id="325984"/>
    <lineage>
        <taxon>Eukaryota</taxon>
        <taxon>Viridiplantae</taxon>
        <taxon>Streptophyta</taxon>
        <taxon>Embryophyta</taxon>
        <taxon>Tracheophyta</taxon>
        <taxon>Spermatophyta</taxon>
        <taxon>Magnoliopsida</taxon>
        <taxon>Liliopsida</taxon>
        <taxon>Dioscoreales</taxon>
        <taxon>Dioscoreaceae</taxon>
        <taxon>Dioscorea</taxon>
    </lineage>
</organism>
<dbReference type="GO" id="GO:0046872">
    <property type="term" value="F:metal ion binding"/>
    <property type="evidence" value="ECO:0007669"/>
    <property type="project" value="UniProtKB-KW"/>
</dbReference>
<dbReference type="EMBL" id="JAGGNH010000001">
    <property type="protein sequence ID" value="KAJ0989655.1"/>
    <property type="molecule type" value="Genomic_DNA"/>
</dbReference>
<name>A0A9D5HU71_9LILI</name>
<accession>A0A9D5HU71</accession>
<reference evidence="8" key="1">
    <citation type="submission" date="2021-03" db="EMBL/GenBank/DDBJ databases">
        <authorList>
            <person name="Li Z."/>
            <person name="Yang C."/>
        </authorList>
    </citation>
    <scope>NUCLEOTIDE SEQUENCE</scope>
    <source>
        <strain evidence="8">Dzin_1.0</strain>
        <tissue evidence="8">Leaf</tissue>
    </source>
</reference>
<comment type="similarity">
    <text evidence="2">Belongs to the cysteine dioxygenase family.</text>
</comment>
<reference evidence="8" key="2">
    <citation type="journal article" date="2022" name="Hortic Res">
        <title>The genome of Dioscorea zingiberensis sheds light on the biosynthesis, origin and evolution of the medicinally important diosgenin saponins.</title>
        <authorList>
            <person name="Li Y."/>
            <person name="Tan C."/>
            <person name="Li Z."/>
            <person name="Guo J."/>
            <person name="Li S."/>
            <person name="Chen X."/>
            <person name="Wang C."/>
            <person name="Dai X."/>
            <person name="Yang H."/>
            <person name="Song W."/>
            <person name="Hou L."/>
            <person name="Xu J."/>
            <person name="Tong Z."/>
            <person name="Xu A."/>
            <person name="Yuan X."/>
            <person name="Wang W."/>
            <person name="Yang Q."/>
            <person name="Chen L."/>
            <person name="Sun Z."/>
            <person name="Wang K."/>
            <person name="Pan B."/>
            <person name="Chen J."/>
            <person name="Bao Y."/>
            <person name="Liu F."/>
            <person name="Qi X."/>
            <person name="Gang D.R."/>
            <person name="Wen J."/>
            <person name="Li J."/>
        </authorList>
    </citation>
    <scope>NUCLEOTIDE SEQUENCE</scope>
    <source>
        <strain evidence="8">Dzin_1.0</strain>
    </source>
</reference>
<comment type="catalytic activity">
    <reaction evidence="7">
        <text>L-cysteine + O2 = 3-sulfino-L-alanine + H(+)</text>
        <dbReference type="Rhea" id="RHEA:20441"/>
        <dbReference type="ChEBI" id="CHEBI:15378"/>
        <dbReference type="ChEBI" id="CHEBI:15379"/>
        <dbReference type="ChEBI" id="CHEBI:35235"/>
        <dbReference type="ChEBI" id="CHEBI:61085"/>
        <dbReference type="EC" id="1.13.11.20"/>
    </reaction>
    <physiologicalReaction direction="left-to-right" evidence="7">
        <dbReference type="Rhea" id="RHEA:20442"/>
    </physiologicalReaction>
</comment>
<dbReference type="GO" id="GO:0017172">
    <property type="term" value="F:cysteine dioxygenase activity"/>
    <property type="evidence" value="ECO:0007669"/>
    <property type="project" value="UniProtKB-EC"/>
</dbReference>
<evidence type="ECO:0000256" key="3">
    <source>
        <dbReference type="ARBA" id="ARBA00013133"/>
    </source>
</evidence>
<evidence type="ECO:0000256" key="4">
    <source>
        <dbReference type="ARBA" id="ARBA00022723"/>
    </source>
</evidence>
<protein>
    <recommendedName>
        <fullName evidence="3">cysteine dioxygenase</fullName>
        <ecNumber evidence="3">1.13.11.20</ecNumber>
    </recommendedName>
</protein>
<keyword evidence="9" id="KW-1185">Reference proteome</keyword>
<dbReference type="OrthoDB" id="271433at2759"/>
<gene>
    <name evidence="8" type="ORF">J5N97_008011</name>
</gene>
<evidence type="ECO:0000256" key="1">
    <source>
        <dbReference type="ARBA" id="ARBA00001954"/>
    </source>
</evidence>